<organism evidence="2 3">
    <name type="scientific">Pedobacter metabolipauper</name>
    <dbReference type="NCBI Taxonomy" id="425513"/>
    <lineage>
        <taxon>Bacteria</taxon>
        <taxon>Pseudomonadati</taxon>
        <taxon>Bacteroidota</taxon>
        <taxon>Sphingobacteriia</taxon>
        <taxon>Sphingobacteriales</taxon>
        <taxon>Sphingobacteriaceae</taxon>
        <taxon>Pedobacter</taxon>
    </lineage>
</organism>
<evidence type="ECO:0000313" key="2">
    <source>
        <dbReference type="EMBL" id="TDQ08870.1"/>
    </source>
</evidence>
<comment type="caution">
    <text evidence="2">The sequence shown here is derived from an EMBL/GenBank/DDBJ whole genome shotgun (WGS) entry which is preliminary data.</text>
</comment>
<dbReference type="OrthoDB" id="6396828at2"/>
<dbReference type="InterPro" id="IPR014976">
    <property type="entry name" value="AbpA_HamA_C"/>
</dbReference>
<evidence type="ECO:0000259" key="1">
    <source>
        <dbReference type="Pfam" id="PF08878"/>
    </source>
</evidence>
<gene>
    <name evidence="2" type="ORF">ATK78_3390</name>
</gene>
<dbReference type="AlphaFoldDB" id="A0A4R6SVR7"/>
<keyword evidence="3" id="KW-1185">Reference proteome</keyword>
<reference evidence="2 3" key="1">
    <citation type="submission" date="2019-03" db="EMBL/GenBank/DDBJ databases">
        <title>Genomic Encyclopedia of Archaeal and Bacterial Type Strains, Phase II (KMG-II): from individual species to whole genera.</title>
        <authorList>
            <person name="Goeker M."/>
        </authorList>
    </citation>
    <scope>NUCLEOTIDE SEQUENCE [LARGE SCALE GENOMIC DNA]</scope>
    <source>
        <strain evidence="2 3">DSM 19035</strain>
    </source>
</reference>
<proteinExistence type="predicted"/>
<dbReference type="Proteomes" id="UP000295620">
    <property type="component" value="Unassembled WGS sequence"/>
</dbReference>
<dbReference type="Pfam" id="PF08878">
    <property type="entry name" value="HamA"/>
    <property type="match status" value="1"/>
</dbReference>
<sequence>MTLLNLVNINKGWIDRELTNHYAENVNDKLKVRLFTIKASGTTISPNSLANALLDFLPDYFKTKVEIDAEVRRQMDAFVAEGSTATEIEMREQSIALVQNRTYRQASKFFNRKSADNKTGKYGELLLFACAEALFDCKMIAHKITNITNYHDEVKGGDGIFLGNYLLSDSTKKAAYFIGESKVWKQYASAQTDALNSINRFYDDDVQANFTGLEFFIAKKDINKFDDGQIDINQIYDRLNPTSSAFKDQVAVHPILIMYDSPSYTRLMTEAADNVALEALIAESVKAKLLRTLERVSAKVGAYKHLNKVYLDFILIPTESVDAFNKAMDNLI</sequence>
<dbReference type="RefSeq" id="WP_133577209.1">
    <property type="nucleotide sequence ID" value="NZ_SNYC01000005.1"/>
</dbReference>
<feature type="domain" description="Anti-bacteriophage protein A/HamA C-terminal" evidence="1">
    <location>
        <begin position="18"/>
        <end position="330"/>
    </location>
</feature>
<protein>
    <submittedName>
        <fullName evidence="2">Uncharacterized protein DUF1837</fullName>
    </submittedName>
</protein>
<dbReference type="EMBL" id="SNYC01000005">
    <property type="protein sequence ID" value="TDQ08870.1"/>
    <property type="molecule type" value="Genomic_DNA"/>
</dbReference>
<name>A0A4R6SVR7_9SPHI</name>
<accession>A0A4R6SVR7</accession>
<evidence type="ECO:0000313" key="3">
    <source>
        <dbReference type="Proteomes" id="UP000295620"/>
    </source>
</evidence>